<organism evidence="1 2">
    <name type="scientific">Rhododendron molle</name>
    <name type="common">Chinese azalea</name>
    <name type="synonym">Azalea mollis</name>
    <dbReference type="NCBI Taxonomy" id="49168"/>
    <lineage>
        <taxon>Eukaryota</taxon>
        <taxon>Viridiplantae</taxon>
        <taxon>Streptophyta</taxon>
        <taxon>Embryophyta</taxon>
        <taxon>Tracheophyta</taxon>
        <taxon>Spermatophyta</taxon>
        <taxon>Magnoliopsida</taxon>
        <taxon>eudicotyledons</taxon>
        <taxon>Gunneridae</taxon>
        <taxon>Pentapetalae</taxon>
        <taxon>asterids</taxon>
        <taxon>Ericales</taxon>
        <taxon>Ericaceae</taxon>
        <taxon>Ericoideae</taxon>
        <taxon>Rhodoreae</taxon>
        <taxon>Rhododendron</taxon>
    </lineage>
</organism>
<gene>
    <name evidence="1" type="ORF">RHMOL_Rhmol01G0158700</name>
</gene>
<proteinExistence type="predicted"/>
<evidence type="ECO:0000313" key="2">
    <source>
        <dbReference type="Proteomes" id="UP001062846"/>
    </source>
</evidence>
<sequence>MPTDFAAITGLRVGGEPIQDPAALEWFLGGVPQIEEGMINWDPWKVAGLGPEYLARSTAVTASRVLLESAFGWQ</sequence>
<evidence type="ECO:0000313" key="1">
    <source>
        <dbReference type="EMBL" id="KAI8571927.1"/>
    </source>
</evidence>
<comment type="caution">
    <text evidence="1">The sequence shown here is derived from an EMBL/GenBank/DDBJ whole genome shotgun (WGS) entry which is preliminary data.</text>
</comment>
<dbReference type="EMBL" id="CM046388">
    <property type="protein sequence ID" value="KAI8571927.1"/>
    <property type="molecule type" value="Genomic_DNA"/>
</dbReference>
<keyword evidence="2" id="KW-1185">Reference proteome</keyword>
<dbReference type="Proteomes" id="UP001062846">
    <property type="component" value="Chromosome 1"/>
</dbReference>
<reference evidence="1" key="1">
    <citation type="submission" date="2022-02" db="EMBL/GenBank/DDBJ databases">
        <title>Plant Genome Project.</title>
        <authorList>
            <person name="Zhang R.-G."/>
        </authorList>
    </citation>
    <scope>NUCLEOTIDE SEQUENCE</scope>
    <source>
        <strain evidence="1">AT1</strain>
    </source>
</reference>
<name>A0ACC0Q1M5_RHOML</name>
<accession>A0ACC0Q1M5</accession>
<protein>
    <submittedName>
        <fullName evidence="1">Uncharacterized protein</fullName>
    </submittedName>
</protein>